<dbReference type="Gene3D" id="3.20.20.80">
    <property type="entry name" value="Glycosidases"/>
    <property type="match status" value="1"/>
</dbReference>
<dbReference type="PANTHER" id="PTHR31263">
    <property type="entry name" value="CELLULASE FAMILY PROTEIN (AFU_ORTHOLOGUE AFUA_5G14560)"/>
    <property type="match status" value="1"/>
</dbReference>
<dbReference type="EMBL" id="ONZQ02000001">
    <property type="protein sequence ID" value="SPN97574.1"/>
    <property type="molecule type" value="Genomic_DNA"/>
</dbReference>
<evidence type="ECO:0000259" key="5">
    <source>
        <dbReference type="Pfam" id="PF00150"/>
    </source>
</evidence>
<evidence type="ECO:0000313" key="6">
    <source>
        <dbReference type="EMBL" id="SPN97574.1"/>
    </source>
</evidence>
<reference evidence="6" key="1">
    <citation type="submission" date="2018-03" db="EMBL/GenBank/DDBJ databases">
        <authorList>
            <person name="Guldener U."/>
        </authorList>
    </citation>
    <scope>NUCLEOTIDE SEQUENCE</scope>
</reference>
<gene>
    <name evidence="6" type="ORF">DNG_01086</name>
</gene>
<organism evidence="6 7">
    <name type="scientific">Cephalotrichum gorgonifer</name>
    <dbReference type="NCBI Taxonomy" id="2041049"/>
    <lineage>
        <taxon>Eukaryota</taxon>
        <taxon>Fungi</taxon>
        <taxon>Dikarya</taxon>
        <taxon>Ascomycota</taxon>
        <taxon>Pezizomycotina</taxon>
        <taxon>Sordariomycetes</taxon>
        <taxon>Hypocreomycetidae</taxon>
        <taxon>Microascales</taxon>
        <taxon>Microascaceae</taxon>
        <taxon>Cephalotrichum</taxon>
    </lineage>
</organism>
<dbReference type="InterPro" id="IPR001547">
    <property type="entry name" value="Glyco_hydro_5"/>
</dbReference>
<dbReference type="AlphaFoldDB" id="A0AAE8SRB8"/>
<proteinExistence type="inferred from homology"/>
<name>A0AAE8SRB8_9PEZI</name>
<dbReference type="PANTHER" id="PTHR31263:SF0">
    <property type="entry name" value="CELLULASE FAMILY PROTEIN (AFU_ORTHOLOGUE AFUA_5G14560)"/>
    <property type="match status" value="1"/>
</dbReference>
<comment type="similarity">
    <text evidence="1 4">Belongs to the glycosyl hydrolase 5 (cellulase A) family.</text>
</comment>
<dbReference type="Proteomes" id="UP001187682">
    <property type="component" value="Unassembled WGS sequence"/>
</dbReference>
<evidence type="ECO:0000256" key="3">
    <source>
        <dbReference type="ARBA" id="ARBA00023295"/>
    </source>
</evidence>
<dbReference type="InterPro" id="IPR017853">
    <property type="entry name" value="GH"/>
</dbReference>
<keyword evidence="7" id="KW-1185">Reference proteome</keyword>
<evidence type="ECO:0000256" key="1">
    <source>
        <dbReference type="ARBA" id="ARBA00005641"/>
    </source>
</evidence>
<keyword evidence="3 4" id="KW-0326">Glycosidase</keyword>
<keyword evidence="2 4" id="KW-0378">Hydrolase</keyword>
<evidence type="ECO:0000256" key="4">
    <source>
        <dbReference type="RuleBase" id="RU361153"/>
    </source>
</evidence>
<dbReference type="SUPFAM" id="SSF51445">
    <property type="entry name" value="(Trans)glycosidases"/>
    <property type="match status" value="1"/>
</dbReference>
<evidence type="ECO:0000256" key="2">
    <source>
        <dbReference type="ARBA" id="ARBA00022801"/>
    </source>
</evidence>
<dbReference type="GO" id="GO:0000272">
    <property type="term" value="P:polysaccharide catabolic process"/>
    <property type="evidence" value="ECO:0007669"/>
    <property type="project" value="InterPro"/>
</dbReference>
<evidence type="ECO:0000313" key="7">
    <source>
        <dbReference type="Proteomes" id="UP001187682"/>
    </source>
</evidence>
<comment type="caution">
    <text evidence="6">The sequence shown here is derived from an EMBL/GenBank/DDBJ whole genome shotgun (WGS) entry which is preliminary data.</text>
</comment>
<feature type="domain" description="Glycoside hydrolase family 5" evidence="5">
    <location>
        <begin position="82"/>
        <end position="376"/>
    </location>
</feature>
<accession>A0AAE8SRB8</accession>
<dbReference type="GO" id="GO:0004553">
    <property type="term" value="F:hydrolase activity, hydrolyzing O-glycosyl compounds"/>
    <property type="evidence" value="ECO:0007669"/>
    <property type="project" value="InterPro"/>
</dbReference>
<protein>
    <submittedName>
        <fullName evidence="6">Related to endo-beta-1,4-glucanase</fullName>
    </submittedName>
</protein>
<dbReference type="Pfam" id="PF00150">
    <property type="entry name" value="Cellulase"/>
    <property type="match status" value="1"/>
</dbReference>
<sequence>MFILLTLLTLVLAAGLGYHIYLKEKALSVPWTPDASAIAFSKSPLPEPDPSTFIPSYALPLRTRGRDVVDATGRRFKLSSVNWYGGSDVLFVPSGLDIRHRSEIARTIRRLGFNSVRLPYSDEMVIEDPPVDPALLAANPDLVGSTALDVFEAVVRALTAEGVAVIVNNHITTASWCCGTNPCDAGWSNDHLGGLCRVPQTEADWIDHWVSLMSRLADDPYVIGADLRNEVRGVWGTMPWSRWAPAAERCGARLQALNPDWLIIVGGTESGNDLSGVARRPVVLPLPDRVVYSSHVYAWSGWGDRGGRYSQRPYASFEASMKEKWGYLLDGDVAPVWVGEFGSPTKPSRGDANYWRNLMRYLIKVDADFGYWAINPRKPGTDEIETYKLVEDDWETPVLDYRMKDMIELMAGPASREEKDLKHKN</sequence>